<comment type="subcellular location">
    <subcellularLocation>
        <location evidence="1">Cell membrane</location>
        <topology evidence="1">Multi-pass membrane protein</topology>
    </subcellularLocation>
</comment>
<dbReference type="InterPro" id="IPR036259">
    <property type="entry name" value="MFS_trans_sf"/>
</dbReference>
<keyword evidence="6 7" id="KW-0472">Membrane</keyword>
<dbReference type="EMBL" id="JAHCLR010000008">
    <property type="protein sequence ID" value="MBS9533350.1"/>
    <property type="molecule type" value="Genomic_DNA"/>
</dbReference>
<feature type="domain" description="Major facilitator superfamily (MFS) profile" evidence="8">
    <location>
        <begin position="1"/>
        <end position="382"/>
    </location>
</feature>
<feature type="transmembrane region" description="Helical" evidence="7">
    <location>
        <begin position="12"/>
        <end position="34"/>
    </location>
</feature>
<keyword evidence="2" id="KW-0813">Transport</keyword>
<dbReference type="InterPro" id="IPR011701">
    <property type="entry name" value="MFS"/>
</dbReference>
<dbReference type="InterPro" id="IPR050171">
    <property type="entry name" value="MFS_Transporters"/>
</dbReference>
<sequence length="387" mass="38826">MAVSPRSPLAPVTTGILLAFGCWKMVAPLLPLWAGHLGATPLLVGVLLTVFSAAELVAAPMFGALSDRIGRKPVIVVSLALSTVSFAMIAHAGSLPTLLVAQAVGGFGAAIVSVGQAAVADRVDPGRLAPAMAYLAAAIGVAYVLGPALGAVLTGWGRTAPFWAAAALAGVNTVLIWSVLPETRAAAAAPVRVRWRDLLRAAGIPRLALTTLVFGSVIVTLEAVLPLFTNRVLGWAEAPNAWLFAYLGAVIAAMQLGVVARGAARFGERPLVLAGLVVAALGLLLLGAAATAVPVVVAVGLIGAGTGVVIPLLPTLFCLASPESDRGAVLGFAQGLIALARLVGPMVAAGAFSWLIGAPFVIVGLLCLAGVAVLAAGRTPQSAISSE</sequence>
<name>A0ABS5RGD0_9MYCO</name>
<keyword evidence="4 7" id="KW-0812">Transmembrane</keyword>
<evidence type="ECO:0000259" key="8">
    <source>
        <dbReference type="PROSITE" id="PS50850"/>
    </source>
</evidence>
<dbReference type="PANTHER" id="PTHR23517">
    <property type="entry name" value="RESISTANCE PROTEIN MDTM, PUTATIVE-RELATED-RELATED"/>
    <property type="match status" value="1"/>
</dbReference>
<feature type="transmembrane region" description="Helical" evidence="7">
    <location>
        <begin position="162"/>
        <end position="180"/>
    </location>
</feature>
<evidence type="ECO:0000256" key="3">
    <source>
        <dbReference type="ARBA" id="ARBA00022475"/>
    </source>
</evidence>
<gene>
    <name evidence="9" type="ORF">KIH27_07065</name>
</gene>
<feature type="transmembrane region" description="Helical" evidence="7">
    <location>
        <begin position="296"/>
        <end position="320"/>
    </location>
</feature>
<keyword evidence="10" id="KW-1185">Reference proteome</keyword>
<accession>A0ABS5RGD0</accession>
<feature type="transmembrane region" description="Helical" evidence="7">
    <location>
        <begin position="327"/>
        <end position="348"/>
    </location>
</feature>
<feature type="transmembrane region" description="Helical" evidence="7">
    <location>
        <begin position="74"/>
        <end position="93"/>
    </location>
</feature>
<feature type="transmembrane region" description="Helical" evidence="7">
    <location>
        <begin position="271"/>
        <end position="290"/>
    </location>
</feature>
<dbReference type="PRINTS" id="PR01035">
    <property type="entry name" value="TCRTETA"/>
</dbReference>
<dbReference type="Pfam" id="PF07690">
    <property type="entry name" value="MFS_1"/>
    <property type="match status" value="2"/>
</dbReference>
<dbReference type="PROSITE" id="PS50850">
    <property type="entry name" value="MFS"/>
    <property type="match status" value="1"/>
</dbReference>
<evidence type="ECO:0000256" key="1">
    <source>
        <dbReference type="ARBA" id="ARBA00004651"/>
    </source>
</evidence>
<protein>
    <submittedName>
        <fullName evidence="9">MFS transporter</fullName>
    </submittedName>
</protein>
<evidence type="ECO:0000256" key="7">
    <source>
        <dbReference type="SAM" id="Phobius"/>
    </source>
</evidence>
<dbReference type="Proteomes" id="UP001519535">
    <property type="component" value="Unassembled WGS sequence"/>
</dbReference>
<feature type="transmembrane region" description="Helical" evidence="7">
    <location>
        <begin position="354"/>
        <end position="376"/>
    </location>
</feature>
<reference evidence="9 10" key="1">
    <citation type="submission" date="2021-05" db="EMBL/GenBank/DDBJ databases">
        <title>Mycobacterium acidophilum sp. nov., an extremely acid-tolerant member of the genus Mycobacterium.</title>
        <authorList>
            <person name="Xia J."/>
        </authorList>
    </citation>
    <scope>NUCLEOTIDE SEQUENCE [LARGE SCALE GENOMIC DNA]</scope>
    <source>
        <strain evidence="9 10">M1</strain>
    </source>
</reference>
<dbReference type="InterPro" id="IPR001958">
    <property type="entry name" value="Tet-R_TetA/multi-R_MdtG-like"/>
</dbReference>
<dbReference type="PROSITE" id="PS51257">
    <property type="entry name" value="PROKAR_LIPOPROTEIN"/>
    <property type="match status" value="1"/>
</dbReference>
<evidence type="ECO:0000256" key="4">
    <source>
        <dbReference type="ARBA" id="ARBA00022692"/>
    </source>
</evidence>
<evidence type="ECO:0000313" key="10">
    <source>
        <dbReference type="Proteomes" id="UP001519535"/>
    </source>
</evidence>
<evidence type="ECO:0000256" key="5">
    <source>
        <dbReference type="ARBA" id="ARBA00022989"/>
    </source>
</evidence>
<feature type="transmembrane region" description="Helical" evidence="7">
    <location>
        <begin position="241"/>
        <end position="259"/>
    </location>
</feature>
<dbReference type="InterPro" id="IPR020846">
    <property type="entry name" value="MFS_dom"/>
</dbReference>
<feature type="transmembrane region" description="Helical" evidence="7">
    <location>
        <begin position="201"/>
        <end position="221"/>
    </location>
</feature>
<evidence type="ECO:0000256" key="6">
    <source>
        <dbReference type="ARBA" id="ARBA00023136"/>
    </source>
</evidence>
<comment type="caution">
    <text evidence="9">The sequence shown here is derived from an EMBL/GenBank/DDBJ whole genome shotgun (WGS) entry which is preliminary data.</text>
</comment>
<keyword evidence="3" id="KW-1003">Cell membrane</keyword>
<feature type="transmembrane region" description="Helical" evidence="7">
    <location>
        <begin position="131"/>
        <end position="156"/>
    </location>
</feature>
<feature type="transmembrane region" description="Helical" evidence="7">
    <location>
        <begin position="99"/>
        <end position="119"/>
    </location>
</feature>
<evidence type="ECO:0000313" key="9">
    <source>
        <dbReference type="EMBL" id="MBS9533350.1"/>
    </source>
</evidence>
<proteinExistence type="predicted"/>
<feature type="transmembrane region" description="Helical" evidence="7">
    <location>
        <begin position="40"/>
        <end position="62"/>
    </location>
</feature>
<dbReference type="RefSeq" id="WP_214092223.1">
    <property type="nucleotide sequence ID" value="NZ_JAHCLR010000008.1"/>
</dbReference>
<evidence type="ECO:0000256" key="2">
    <source>
        <dbReference type="ARBA" id="ARBA00022448"/>
    </source>
</evidence>
<dbReference type="Gene3D" id="1.20.1250.20">
    <property type="entry name" value="MFS general substrate transporter like domains"/>
    <property type="match status" value="1"/>
</dbReference>
<organism evidence="9 10">
    <name type="scientific">Mycolicibacter acidiphilus</name>
    <dbReference type="NCBI Taxonomy" id="2835306"/>
    <lineage>
        <taxon>Bacteria</taxon>
        <taxon>Bacillati</taxon>
        <taxon>Actinomycetota</taxon>
        <taxon>Actinomycetes</taxon>
        <taxon>Mycobacteriales</taxon>
        <taxon>Mycobacteriaceae</taxon>
        <taxon>Mycolicibacter</taxon>
    </lineage>
</organism>
<dbReference type="SUPFAM" id="SSF103473">
    <property type="entry name" value="MFS general substrate transporter"/>
    <property type="match status" value="1"/>
</dbReference>
<keyword evidence="5 7" id="KW-1133">Transmembrane helix</keyword>